<keyword evidence="10" id="KW-1185">Reference proteome</keyword>
<comment type="caution">
    <text evidence="9">The sequence shown here is derived from an EMBL/GenBank/DDBJ whole genome shotgun (WGS) entry which is preliminary data.</text>
</comment>
<keyword evidence="1" id="KW-0813">Transport</keyword>
<reference evidence="9 10" key="1">
    <citation type="submission" date="2015-09" db="EMBL/GenBank/DDBJ databases">
        <authorList>
            <consortium name="Pathogen Informatics"/>
            <person name="Wu L."/>
            <person name="Ma J."/>
        </authorList>
    </citation>
    <scope>NUCLEOTIDE SEQUENCE [LARGE SCALE GENOMIC DNA]</scope>
    <source>
        <strain evidence="9 10">2789STDY5834858</strain>
    </source>
</reference>
<dbReference type="Gene3D" id="3.30.70.20">
    <property type="match status" value="2"/>
</dbReference>
<dbReference type="EMBL" id="CYZR01000004">
    <property type="protein sequence ID" value="CUN88299.1"/>
    <property type="molecule type" value="Genomic_DNA"/>
</dbReference>
<proteinExistence type="predicted"/>
<name>A0ABP2AQB6_SARVE</name>
<evidence type="ECO:0000256" key="6">
    <source>
        <dbReference type="ARBA" id="ARBA00023004"/>
    </source>
</evidence>
<evidence type="ECO:0000256" key="1">
    <source>
        <dbReference type="ARBA" id="ARBA00022448"/>
    </source>
</evidence>
<feature type="domain" description="4Fe-4S ferredoxin-type" evidence="8">
    <location>
        <begin position="71"/>
        <end position="100"/>
    </location>
</feature>
<dbReference type="InterPro" id="IPR017900">
    <property type="entry name" value="4Fe4S_Fe_S_CS"/>
</dbReference>
<evidence type="ECO:0000256" key="4">
    <source>
        <dbReference type="ARBA" id="ARBA00022737"/>
    </source>
</evidence>
<keyword evidence="5" id="KW-0249">Electron transport</keyword>
<dbReference type="InterPro" id="IPR050954">
    <property type="entry name" value="ET_IronSulfur_Cluster-Binding"/>
</dbReference>
<dbReference type="Pfam" id="PF13247">
    <property type="entry name" value="Fer4_11"/>
    <property type="match status" value="1"/>
</dbReference>
<keyword evidence="4" id="KW-0677">Repeat</keyword>
<dbReference type="PANTHER" id="PTHR43177:SF5">
    <property type="entry name" value="ANAEROBIC DIMETHYL SULFOXIDE REDUCTASE CHAIN B-RELATED"/>
    <property type="match status" value="1"/>
</dbReference>
<keyword evidence="3" id="KW-0479">Metal-binding</keyword>
<dbReference type="RefSeq" id="WP_055258829.1">
    <property type="nucleotide sequence ID" value="NZ_CABIXL010000004.1"/>
</dbReference>
<dbReference type="PROSITE" id="PS51379">
    <property type="entry name" value="4FE4S_FER_2"/>
    <property type="match status" value="2"/>
</dbReference>
<accession>A0ABP2AQB6</accession>
<evidence type="ECO:0000313" key="9">
    <source>
        <dbReference type="EMBL" id="CUN88299.1"/>
    </source>
</evidence>
<keyword evidence="7" id="KW-0411">Iron-sulfur</keyword>
<evidence type="ECO:0000256" key="2">
    <source>
        <dbReference type="ARBA" id="ARBA00022485"/>
    </source>
</evidence>
<dbReference type="PANTHER" id="PTHR43177">
    <property type="entry name" value="PROTEIN NRFC"/>
    <property type="match status" value="1"/>
</dbReference>
<dbReference type="SUPFAM" id="SSF54862">
    <property type="entry name" value="4Fe-4S ferredoxins"/>
    <property type="match status" value="1"/>
</dbReference>
<evidence type="ECO:0000313" key="10">
    <source>
        <dbReference type="Proteomes" id="UP000095488"/>
    </source>
</evidence>
<organism evidence="9 10">
    <name type="scientific">Sarcina ventriculi</name>
    <name type="common">Clostridium ventriculi</name>
    <dbReference type="NCBI Taxonomy" id="1267"/>
    <lineage>
        <taxon>Bacteria</taxon>
        <taxon>Bacillati</taxon>
        <taxon>Bacillota</taxon>
        <taxon>Clostridia</taxon>
        <taxon>Eubacteriales</taxon>
        <taxon>Clostridiaceae</taxon>
        <taxon>Sarcina</taxon>
    </lineage>
</organism>
<keyword evidence="6" id="KW-0408">Iron</keyword>
<dbReference type="PROSITE" id="PS00198">
    <property type="entry name" value="4FE4S_FER_1"/>
    <property type="match status" value="1"/>
</dbReference>
<evidence type="ECO:0000259" key="8">
    <source>
        <dbReference type="PROSITE" id="PS51379"/>
    </source>
</evidence>
<gene>
    <name evidence="9" type="primary">cooF</name>
    <name evidence="9" type="ORF">ERS852473_01321</name>
</gene>
<protein>
    <submittedName>
        <fullName evidence="9">Iron-sulfur protein</fullName>
    </submittedName>
</protein>
<evidence type="ECO:0000256" key="3">
    <source>
        <dbReference type="ARBA" id="ARBA00022723"/>
    </source>
</evidence>
<dbReference type="InterPro" id="IPR017896">
    <property type="entry name" value="4Fe4S_Fe-S-bd"/>
</dbReference>
<evidence type="ECO:0000256" key="5">
    <source>
        <dbReference type="ARBA" id="ARBA00022982"/>
    </source>
</evidence>
<keyword evidence="2" id="KW-0004">4Fe-4S</keyword>
<dbReference type="Proteomes" id="UP000095488">
    <property type="component" value="Unassembled WGS sequence"/>
</dbReference>
<evidence type="ECO:0000256" key="7">
    <source>
        <dbReference type="ARBA" id="ARBA00023014"/>
    </source>
</evidence>
<sequence>MRKITTHREKCVGCLTCTAACMVAHFDVDSRSRIILDAKGKYNPIFCKQCERPECVFACQTGAMHKDEETGIIIYDKERCESCYMCIMSCPYGVLKTNAVNSNVIMKCDMCKSTKENSPNCVDKCPMGAITLE</sequence>
<feature type="domain" description="4Fe-4S ferredoxin-type" evidence="8">
    <location>
        <begin position="2"/>
        <end position="31"/>
    </location>
</feature>